<name>A0ABN7NI66_TIMPD</name>
<keyword evidence="2" id="KW-1185">Reference proteome</keyword>
<gene>
    <name evidence="1" type="ORF">TPAB3V08_LOCUS1264</name>
</gene>
<comment type="caution">
    <text evidence="1">The sequence shown here is derived from an EMBL/GenBank/DDBJ whole genome shotgun (WGS) entry which is preliminary data.</text>
</comment>
<dbReference type="Proteomes" id="UP001153148">
    <property type="component" value="Unassembled WGS sequence"/>
</dbReference>
<protein>
    <submittedName>
        <fullName evidence="1">Uncharacterized protein</fullName>
    </submittedName>
</protein>
<proteinExistence type="predicted"/>
<sequence>MGDVLAIREIAGCEFKKFKVTRNSLTLVSSATTQTCSLMAAMSSAWDRSPTMFVSPFDGRTASDSTGSLLSMAYVTQLHEKENHSYEQDITCHSTSLYVLFILLPPPTPCRLNSGRVIKRILSTWLPGWQHNMAPADKTSLEMECASRRPWFVLSLSAAILLTSPCHTSVIPTGTTSHSNKQSSILQHKNLAHGRGVVVTYPYTGWSGSGHLSALQLSGPMTRPRPVRYYHSRADWSVDESGRTGLLVNGSL</sequence>
<dbReference type="EMBL" id="CAJPIN010001121">
    <property type="protein sequence ID" value="CAG2054231.1"/>
    <property type="molecule type" value="Genomic_DNA"/>
</dbReference>
<reference evidence="1" key="1">
    <citation type="submission" date="2021-03" db="EMBL/GenBank/DDBJ databases">
        <authorList>
            <person name="Tran Van P."/>
        </authorList>
    </citation>
    <scope>NUCLEOTIDE SEQUENCE</scope>
</reference>
<organism evidence="1 2">
    <name type="scientific">Timema podura</name>
    <name type="common">Walking stick</name>
    <dbReference type="NCBI Taxonomy" id="61482"/>
    <lineage>
        <taxon>Eukaryota</taxon>
        <taxon>Metazoa</taxon>
        <taxon>Ecdysozoa</taxon>
        <taxon>Arthropoda</taxon>
        <taxon>Hexapoda</taxon>
        <taxon>Insecta</taxon>
        <taxon>Pterygota</taxon>
        <taxon>Neoptera</taxon>
        <taxon>Polyneoptera</taxon>
        <taxon>Phasmatodea</taxon>
        <taxon>Timematodea</taxon>
        <taxon>Timematoidea</taxon>
        <taxon>Timematidae</taxon>
        <taxon>Timema</taxon>
    </lineage>
</organism>
<evidence type="ECO:0000313" key="1">
    <source>
        <dbReference type="EMBL" id="CAG2054231.1"/>
    </source>
</evidence>
<accession>A0ABN7NI66</accession>
<evidence type="ECO:0000313" key="2">
    <source>
        <dbReference type="Proteomes" id="UP001153148"/>
    </source>
</evidence>